<dbReference type="Proteomes" id="UP001501074">
    <property type="component" value="Unassembled WGS sequence"/>
</dbReference>
<proteinExistence type="predicted"/>
<sequence>MGFLDRLLGRDKDQQGYQQAPGQSWGGQQQQQPSWGSPSNQGHQGNQGGYQHPGGFPPAVGRPGAEPGSDAQADQAAIARYRYMLKTAPPERIEEAHAEAFAKLSPDQRRMVLAGLSEEVPPHERATSDDPRSLARMATRAEMRSPGTLERSFNRPGLGGGMGGGGMGMGGMIAGGLLAGVAGAFVGTAIADAMFDGFDGSEFQEGYEAAADDFTQQGDQVGQQVDQGQQELGEAGDNGFDMFGGGDGDFSGFGDV</sequence>
<name>A0ABP6ZGR1_9ACTN</name>
<reference evidence="3" key="1">
    <citation type="journal article" date="2019" name="Int. J. Syst. Evol. Microbiol.">
        <title>The Global Catalogue of Microorganisms (GCM) 10K type strain sequencing project: providing services to taxonomists for standard genome sequencing and annotation.</title>
        <authorList>
            <consortium name="The Broad Institute Genomics Platform"/>
            <consortium name="The Broad Institute Genome Sequencing Center for Infectious Disease"/>
            <person name="Wu L."/>
            <person name="Ma J."/>
        </authorList>
    </citation>
    <scope>NUCLEOTIDE SEQUENCE [LARGE SCALE GENOMIC DNA]</scope>
    <source>
        <strain evidence="3">JCM 16902</strain>
    </source>
</reference>
<feature type="compositionally biased region" description="Low complexity" evidence="1">
    <location>
        <begin position="18"/>
        <end position="44"/>
    </location>
</feature>
<gene>
    <name evidence="2" type="ORF">GCM10022223_26490</name>
</gene>
<feature type="region of interest" description="Disordered" evidence="1">
    <location>
        <begin position="1"/>
        <end position="73"/>
    </location>
</feature>
<keyword evidence="3" id="KW-1185">Reference proteome</keyword>
<dbReference type="EMBL" id="BAAAZO010000003">
    <property type="protein sequence ID" value="GAA3609145.1"/>
    <property type="molecule type" value="Genomic_DNA"/>
</dbReference>
<evidence type="ECO:0000256" key="1">
    <source>
        <dbReference type="SAM" id="MobiDB-lite"/>
    </source>
</evidence>
<organism evidence="2 3">
    <name type="scientific">Kineosporia mesophila</name>
    <dbReference type="NCBI Taxonomy" id="566012"/>
    <lineage>
        <taxon>Bacteria</taxon>
        <taxon>Bacillati</taxon>
        <taxon>Actinomycetota</taxon>
        <taxon>Actinomycetes</taxon>
        <taxon>Kineosporiales</taxon>
        <taxon>Kineosporiaceae</taxon>
        <taxon>Kineosporia</taxon>
    </lineage>
</organism>
<comment type="caution">
    <text evidence="2">The sequence shown here is derived from an EMBL/GenBank/DDBJ whole genome shotgun (WGS) entry which is preliminary data.</text>
</comment>
<protein>
    <submittedName>
        <fullName evidence="2">Uncharacterized protein</fullName>
    </submittedName>
</protein>
<evidence type="ECO:0000313" key="2">
    <source>
        <dbReference type="EMBL" id="GAA3609145.1"/>
    </source>
</evidence>
<dbReference type="RefSeq" id="WP_231483471.1">
    <property type="nucleotide sequence ID" value="NZ_BAAAZO010000003.1"/>
</dbReference>
<accession>A0ABP6ZGR1</accession>
<evidence type="ECO:0000313" key="3">
    <source>
        <dbReference type="Proteomes" id="UP001501074"/>
    </source>
</evidence>